<name>A0A6C0K4Y9_9ZZZZ</name>
<dbReference type="EMBL" id="MN740791">
    <property type="protein sequence ID" value="QHU11860.1"/>
    <property type="molecule type" value="Genomic_DNA"/>
</dbReference>
<dbReference type="AlphaFoldDB" id="A0A6C0K4Y9"/>
<organism evidence="1">
    <name type="scientific">viral metagenome</name>
    <dbReference type="NCBI Taxonomy" id="1070528"/>
    <lineage>
        <taxon>unclassified sequences</taxon>
        <taxon>metagenomes</taxon>
        <taxon>organismal metagenomes</taxon>
    </lineage>
</organism>
<evidence type="ECO:0000313" key="1">
    <source>
        <dbReference type="EMBL" id="QHU11860.1"/>
    </source>
</evidence>
<sequence length="216" mass="25617">MAPTTPGSLRIGDKVYFEPEFMDRLREEINPNIDISLSRSPFTVIHKDNKTRTVTFKSAYRNQGRPDLEKEKEFTWTYDDPIIKSEEDRYNIQSILRDIRRICRCVRKETEKSLDHNYMEGKDVFSGMAKEVQDIMRDYLNSIHHDEIDRWNEGKGKSQKELQLHRDYLSNFKMFVGAIGWVMIGEHKKGYLGYKYQQPSGEDILMSMMDFGRIKR</sequence>
<proteinExistence type="predicted"/>
<protein>
    <submittedName>
        <fullName evidence="1">Uncharacterized protein</fullName>
    </submittedName>
</protein>
<accession>A0A6C0K4Y9</accession>
<reference evidence="1" key="1">
    <citation type="journal article" date="2020" name="Nature">
        <title>Giant virus diversity and host interactions through global metagenomics.</title>
        <authorList>
            <person name="Schulz F."/>
            <person name="Roux S."/>
            <person name="Paez-Espino D."/>
            <person name="Jungbluth S."/>
            <person name="Walsh D.A."/>
            <person name="Denef V.J."/>
            <person name="McMahon K.D."/>
            <person name="Konstantinidis K.T."/>
            <person name="Eloe-Fadrosh E.A."/>
            <person name="Kyrpides N.C."/>
            <person name="Woyke T."/>
        </authorList>
    </citation>
    <scope>NUCLEOTIDE SEQUENCE</scope>
    <source>
        <strain evidence="1">GVMAG-S-1101169-75</strain>
    </source>
</reference>